<sequence>MPDTTTGPVPLDPRSALTPAELAVVREAAAEDAQEPFTDDQRDRLRQIFGPAVRRMRTDPQN</sequence>
<comment type="caution">
    <text evidence="1">The sequence shown here is derived from an EMBL/GenBank/DDBJ whole genome shotgun (WGS) entry which is preliminary data.</text>
</comment>
<protein>
    <submittedName>
        <fullName evidence="1">Uncharacterized protein</fullName>
    </submittedName>
</protein>
<accession>A0ABW5GEY8</accession>
<dbReference type="Proteomes" id="UP001597419">
    <property type="component" value="Unassembled WGS sequence"/>
</dbReference>
<dbReference type="RefSeq" id="WP_345387530.1">
    <property type="nucleotide sequence ID" value="NZ_BAABHG010000002.1"/>
</dbReference>
<dbReference type="EMBL" id="JBHUKU010000004">
    <property type="protein sequence ID" value="MFD2458694.1"/>
    <property type="molecule type" value="Genomic_DNA"/>
</dbReference>
<proteinExistence type="predicted"/>
<organism evidence="1 2">
    <name type="scientific">Amycolatopsis samaneae</name>
    <dbReference type="NCBI Taxonomy" id="664691"/>
    <lineage>
        <taxon>Bacteria</taxon>
        <taxon>Bacillati</taxon>
        <taxon>Actinomycetota</taxon>
        <taxon>Actinomycetes</taxon>
        <taxon>Pseudonocardiales</taxon>
        <taxon>Pseudonocardiaceae</taxon>
        <taxon>Amycolatopsis</taxon>
    </lineage>
</organism>
<evidence type="ECO:0000313" key="1">
    <source>
        <dbReference type="EMBL" id="MFD2458694.1"/>
    </source>
</evidence>
<name>A0ABW5GEY8_9PSEU</name>
<gene>
    <name evidence="1" type="ORF">ACFSYJ_08785</name>
</gene>
<evidence type="ECO:0000313" key="2">
    <source>
        <dbReference type="Proteomes" id="UP001597419"/>
    </source>
</evidence>
<reference evidence="2" key="1">
    <citation type="journal article" date="2019" name="Int. J. Syst. Evol. Microbiol.">
        <title>The Global Catalogue of Microorganisms (GCM) 10K type strain sequencing project: providing services to taxonomists for standard genome sequencing and annotation.</title>
        <authorList>
            <consortium name="The Broad Institute Genomics Platform"/>
            <consortium name="The Broad Institute Genome Sequencing Center for Infectious Disease"/>
            <person name="Wu L."/>
            <person name="Ma J."/>
        </authorList>
    </citation>
    <scope>NUCLEOTIDE SEQUENCE [LARGE SCALE GENOMIC DNA]</scope>
    <source>
        <strain evidence="2">CGMCC 4.7643</strain>
    </source>
</reference>
<keyword evidence="2" id="KW-1185">Reference proteome</keyword>